<protein>
    <recommendedName>
        <fullName evidence="4">DUF1754-domain-containing protein</fullName>
    </recommendedName>
</protein>
<dbReference type="Pfam" id="PF08555">
    <property type="entry name" value="FAM32A"/>
    <property type="match status" value="1"/>
</dbReference>
<dbReference type="AlphaFoldDB" id="A0ABD3Q6Q3"/>
<name>A0ABD3Q6Q3_9STRA</name>
<evidence type="ECO:0000256" key="1">
    <source>
        <dbReference type="SAM" id="MobiDB-lite"/>
    </source>
</evidence>
<dbReference type="PANTHER" id="PTHR13282:SF6">
    <property type="entry name" value="PROTEIN FAM32A"/>
    <property type="match status" value="1"/>
</dbReference>
<feature type="compositionally biased region" description="Polar residues" evidence="1">
    <location>
        <begin position="41"/>
        <end position="55"/>
    </location>
</feature>
<reference evidence="2 3" key="1">
    <citation type="submission" date="2024-10" db="EMBL/GenBank/DDBJ databases">
        <title>Updated reference genomes for cyclostephanoid diatoms.</title>
        <authorList>
            <person name="Roberts W.R."/>
            <person name="Alverson A.J."/>
        </authorList>
    </citation>
    <scope>NUCLEOTIDE SEQUENCE [LARGE SCALE GENOMIC DNA]</scope>
    <source>
        <strain evidence="2 3">AJA276-08</strain>
    </source>
</reference>
<feature type="compositionally biased region" description="Basic and acidic residues" evidence="1">
    <location>
        <begin position="93"/>
        <end position="110"/>
    </location>
</feature>
<sequence>MAKSAGAFTGGKLSLKGDKKKPKKKTKNSKHGESTERDNVAKSSASSAQERSNQAHGSGSDDDGYHDSKKNHHDGSDDEGLTAAEKRSRKFKIQRERKEMEHVVSMSHRERVEQFNEKLGKLTELNDIPRVSAAGNG</sequence>
<gene>
    <name evidence="2" type="ORF">ACHAW5_004770</name>
</gene>
<dbReference type="PANTHER" id="PTHR13282">
    <property type="entry name" value="PROTEIN FAM32A"/>
    <property type="match status" value="1"/>
</dbReference>
<dbReference type="EMBL" id="JALLAZ020000410">
    <property type="protein sequence ID" value="KAL3795820.1"/>
    <property type="molecule type" value="Genomic_DNA"/>
</dbReference>
<dbReference type="Proteomes" id="UP001530315">
    <property type="component" value="Unassembled WGS sequence"/>
</dbReference>
<keyword evidence="3" id="KW-1185">Reference proteome</keyword>
<proteinExistence type="predicted"/>
<feature type="compositionally biased region" description="Basic residues" evidence="1">
    <location>
        <begin position="18"/>
        <end position="29"/>
    </location>
</feature>
<feature type="compositionally biased region" description="Basic and acidic residues" evidence="1">
    <location>
        <begin position="30"/>
        <end position="40"/>
    </location>
</feature>
<evidence type="ECO:0000313" key="3">
    <source>
        <dbReference type="Proteomes" id="UP001530315"/>
    </source>
</evidence>
<evidence type="ECO:0008006" key="4">
    <source>
        <dbReference type="Google" id="ProtNLM"/>
    </source>
</evidence>
<feature type="region of interest" description="Disordered" evidence="1">
    <location>
        <begin position="1"/>
        <end position="110"/>
    </location>
</feature>
<accession>A0ABD3Q6Q3</accession>
<dbReference type="InterPro" id="IPR013865">
    <property type="entry name" value="FAM32A"/>
</dbReference>
<evidence type="ECO:0000313" key="2">
    <source>
        <dbReference type="EMBL" id="KAL3795820.1"/>
    </source>
</evidence>
<comment type="caution">
    <text evidence="2">The sequence shown here is derived from an EMBL/GenBank/DDBJ whole genome shotgun (WGS) entry which is preliminary data.</text>
</comment>
<organism evidence="2 3">
    <name type="scientific">Stephanodiscus triporus</name>
    <dbReference type="NCBI Taxonomy" id="2934178"/>
    <lineage>
        <taxon>Eukaryota</taxon>
        <taxon>Sar</taxon>
        <taxon>Stramenopiles</taxon>
        <taxon>Ochrophyta</taxon>
        <taxon>Bacillariophyta</taxon>
        <taxon>Coscinodiscophyceae</taxon>
        <taxon>Thalassiosirophycidae</taxon>
        <taxon>Stephanodiscales</taxon>
        <taxon>Stephanodiscaceae</taxon>
        <taxon>Stephanodiscus</taxon>
    </lineage>
</organism>